<dbReference type="KEGG" id="pabs:JIR001_23560"/>
<name>A0A8D5UH15_9BACL</name>
<reference evidence="2" key="2">
    <citation type="journal article" date="2021" name="Microbiol. Resour. Announc.">
        <title>Complete Genome Sequence of Polycladomyces abyssicola JIR-001T, Isolated from Hemipelagic Sediment in Deep Seawater.</title>
        <authorList>
            <person name="Tsubouchi T."/>
            <person name="Kaneko Y."/>
        </authorList>
    </citation>
    <scope>NUCLEOTIDE SEQUENCE</scope>
    <source>
        <strain evidence="2">JIR-001</strain>
    </source>
</reference>
<keyword evidence="3" id="KW-1185">Reference proteome</keyword>
<dbReference type="InterPro" id="IPR050965">
    <property type="entry name" value="UPF0336/Enoyl-CoA_hydratase"/>
</dbReference>
<dbReference type="PANTHER" id="PTHR43437:SF3">
    <property type="entry name" value="HYDROXYACYL-THIOESTER DEHYDRATASE TYPE 2, MITOCHONDRIAL"/>
    <property type="match status" value="1"/>
</dbReference>
<evidence type="ECO:0000313" key="2">
    <source>
        <dbReference type="EMBL" id="BCU82573.1"/>
    </source>
</evidence>
<protein>
    <submittedName>
        <fullName evidence="2">Dehydratase</fullName>
    </submittedName>
</protein>
<organism evidence="2 3">
    <name type="scientific">Polycladomyces abyssicola</name>
    <dbReference type="NCBI Taxonomy" id="1125966"/>
    <lineage>
        <taxon>Bacteria</taxon>
        <taxon>Bacillati</taxon>
        <taxon>Bacillota</taxon>
        <taxon>Bacilli</taxon>
        <taxon>Bacillales</taxon>
        <taxon>Thermoactinomycetaceae</taxon>
        <taxon>Polycladomyces</taxon>
    </lineage>
</organism>
<gene>
    <name evidence="2" type="ORF">JIR001_23560</name>
</gene>
<evidence type="ECO:0000313" key="3">
    <source>
        <dbReference type="Proteomes" id="UP000677436"/>
    </source>
</evidence>
<dbReference type="PANTHER" id="PTHR43437">
    <property type="entry name" value="HYDROXYACYL-THIOESTER DEHYDRATASE TYPE 2, MITOCHONDRIAL-RELATED"/>
    <property type="match status" value="1"/>
</dbReference>
<accession>A0A8D5UH15</accession>
<dbReference type="GO" id="GO:0006633">
    <property type="term" value="P:fatty acid biosynthetic process"/>
    <property type="evidence" value="ECO:0007669"/>
    <property type="project" value="TreeGrafter"/>
</dbReference>
<dbReference type="GO" id="GO:0019171">
    <property type="term" value="F:(3R)-hydroxyacyl-[acyl-carrier-protein] dehydratase activity"/>
    <property type="evidence" value="ECO:0007669"/>
    <property type="project" value="TreeGrafter"/>
</dbReference>
<feature type="domain" description="FAS1-like dehydratase" evidence="1">
    <location>
        <begin position="12"/>
        <end position="139"/>
    </location>
</feature>
<dbReference type="AlphaFoldDB" id="A0A8D5UH15"/>
<dbReference type="InterPro" id="IPR016709">
    <property type="entry name" value="HadA-like"/>
</dbReference>
<dbReference type="InterPro" id="IPR039569">
    <property type="entry name" value="FAS1-like_DH_region"/>
</dbReference>
<proteinExistence type="predicted"/>
<dbReference type="Proteomes" id="UP000677436">
    <property type="component" value="Chromosome"/>
</dbReference>
<reference evidence="2" key="1">
    <citation type="journal article" date="2013" name="Int. J. Syst. Evol. Microbiol.">
        <title>Polycladomyces abyssicola gen. nov., sp. nov., a thermophilic filamentous bacterium isolated from hemipelagic sediment.</title>
        <authorList>
            <person name="Tsubouchi T."/>
            <person name="Shimane Y."/>
            <person name="Mori K."/>
            <person name="Usui K."/>
            <person name="Hiraki T."/>
            <person name="Tame A."/>
            <person name="Uematsu K."/>
            <person name="Maruyama T."/>
            <person name="Hatada Y."/>
        </authorList>
    </citation>
    <scope>NUCLEOTIDE SEQUENCE</scope>
    <source>
        <strain evidence="2">JIR-001</strain>
    </source>
</reference>
<dbReference type="SUPFAM" id="SSF54637">
    <property type="entry name" value="Thioesterase/thiol ester dehydrase-isomerase"/>
    <property type="match status" value="1"/>
</dbReference>
<dbReference type="Pfam" id="PF13452">
    <property type="entry name" value="FAS1_DH_region"/>
    <property type="match status" value="1"/>
</dbReference>
<sequence>MIREVNPMWQPFIGKRSESVTNWVERGAVKRFAEAIQDLNPLYFDEEVAKKSRWGRLIAPPTFPMTFDYGQIEGLILPESGLIHGDQTFHYQRPLFVGEEVSCYTVLKDVTEKKGKSGRLTFLVFDRIGEDREGEPIFTATTTVVVTEAVKRGMAG</sequence>
<dbReference type="CDD" id="cd03441">
    <property type="entry name" value="R_hydratase_like"/>
    <property type="match status" value="1"/>
</dbReference>
<dbReference type="EMBL" id="AP024601">
    <property type="protein sequence ID" value="BCU82573.1"/>
    <property type="molecule type" value="Genomic_DNA"/>
</dbReference>
<dbReference type="PIRSF" id="PIRSF018072">
    <property type="entry name" value="UCP018072"/>
    <property type="match status" value="1"/>
</dbReference>
<dbReference type="Gene3D" id="3.10.129.10">
    <property type="entry name" value="Hotdog Thioesterase"/>
    <property type="match status" value="1"/>
</dbReference>
<dbReference type="InterPro" id="IPR029069">
    <property type="entry name" value="HotDog_dom_sf"/>
</dbReference>
<evidence type="ECO:0000259" key="1">
    <source>
        <dbReference type="Pfam" id="PF13452"/>
    </source>
</evidence>